<dbReference type="InterPro" id="IPR051476">
    <property type="entry name" value="Bac_ResReg_Asp_Phosphatase"/>
</dbReference>
<feature type="repeat" description="TPR" evidence="5">
    <location>
        <begin position="91"/>
        <end position="124"/>
    </location>
</feature>
<comment type="subcellular location">
    <subcellularLocation>
        <location evidence="1">Cytoplasm</location>
    </subcellularLocation>
</comment>
<keyword evidence="4 5" id="KW-0802">TPR repeat</keyword>
<evidence type="ECO:0000256" key="2">
    <source>
        <dbReference type="ARBA" id="ARBA00022490"/>
    </source>
</evidence>
<dbReference type="InterPro" id="IPR011990">
    <property type="entry name" value="TPR-like_helical_dom_sf"/>
</dbReference>
<gene>
    <name evidence="8" type="ORF">PAB0017</name>
</gene>
<evidence type="ECO:0000256" key="5">
    <source>
        <dbReference type="PROSITE-ProRule" id="PRU00339"/>
    </source>
</evidence>
<dbReference type="Pfam" id="PF13424">
    <property type="entry name" value="TPR_12"/>
    <property type="match status" value="1"/>
</dbReference>
<dbReference type="PhylomeDB" id="Q9V2P7"/>
<dbReference type="HOGENOM" id="CLU_817899_0_0_2"/>
<dbReference type="EMBL" id="AJ248283">
    <property type="protein sequence ID" value="CAB48951.1"/>
    <property type="molecule type" value="Genomic_DNA"/>
</dbReference>
<keyword evidence="6" id="KW-0175">Coiled coil</keyword>
<dbReference type="InterPro" id="IPR019734">
    <property type="entry name" value="TPR_rpt"/>
</dbReference>
<reference evidence="8 9" key="1">
    <citation type="journal article" date="2003" name="Mol. Microbiol.">
        <title>An integrated analysis of the genome of the hyperthermophilic archaeon Pyrococcus abyssi.</title>
        <authorList>
            <person name="Cohen G."/>
            <person name="Barbe V."/>
            <person name="Flament D."/>
            <person name="Galperin M."/>
            <person name="Heilig R."/>
            <person name="Ripp R."/>
            <person name="Lecompte O."/>
            <person name="Prieur D."/>
            <person name="Poch O."/>
            <person name="Quellerou J."/>
            <person name="Thierry J.C."/>
            <person name="Van der Oost J."/>
            <person name="Weissenbach J."/>
            <person name="Zivanovic Y."/>
            <person name="Forterre P."/>
        </authorList>
    </citation>
    <scope>NUCLEOTIDE SEQUENCE [LARGE SCALE GENOMIC DNA]</scope>
    <source>
        <strain evidence="9">GE5 / Orsay</strain>
    </source>
</reference>
<dbReference type="STRING" id="272844.PAB0017"/>
<dbReference type="AlphaFoldDB" id="Q9V2P7"/>
<keyword evidence="3" id="KW-0677">Repeat</keyword>
<evidence type="ECO:0000256" key="6">
    <source>
        <dbReference type="SAM" id="Coils"/>
    </source>
</evidence>
<dbReference type="PATRIC" id="fig|272844.11.peg.30"/>
<accession>Q9V2P7</accession>
<feature type="domain" description="Anaphase-promoting complex subunit 5" evidence="7">
    <location>
        <begin position="127"/>
        <end position="157"/>
    </location>
</feature>
<dbReference type="eggNOG" id="arCOG03043">
    <property type="taxonomic scope" value="Archaea"/>
</dbReference>
<evidence type="ECO:0000256" key="1">
    <source>
        <dbReference type="ARBA" id="ARBA00004496"/>
    </source>
</evidence>
<dbReference type="SMART" id="SM00028">
    <property type="entry name" value="TPR"/>
    <property type="match status" value="4"/>
</dbReference>
<dbReference type="Gene3D" id="1.25.40.10">
    <property type="entry name" value="Tetratricopeptide repeat domain"/>
    <property type="match status" value="1"/>
</dbReference>
<organism evidence="8 9">
    <name type="scientific">Pyrococcus abyssi (strain GE5 / Orsay)</name>
    <dbReference type="NCBI Taxonomy" id="272844"/>
    <lineage>
        <taxon>Archaea</taxon>
        <taxon>Methanobacteriati</taxon>
        <taxon>Methanobacteriota</taxon>
        <taxon>Thermococci</taxon>
        <taxon>Thermococcales</taxon>
        <taxon>Thermococcaceae</taxon>
        <taxon>Pyrococcus</taxon>
    </lineage>
</organism>
<sequence length="339" mass="39794">MSLMEEWELALKNKDCEKLLEIFDEYFEQIEEDKIEEELKRVGEVAIECENFDLLHEVAHLYEHLGKTQEGIELYKRIVEKRKNKDPEDYAEALYYLADAYEHFGMPEEALKVYNELLELERKLNNEKEIALTLANIAIVKDELGETEEAIKLMEEARGLFEKLNDERNFLISLIDLAHFNYELGKYDVALELIREVLGNPIDKEIEVNARLVESEVYSGQGKYKDAALSLRNALQRAEDDEELFGLAFDSIIEFLEDLFNEGKYSELSEIPKLFAELFEDDTRHFFEAIAKLAEWRLGNENARKDFEELYNKIENEELRQIIDEWKRPKLSLSLGLSL</sequence>
<protein>
    <recommendedName>
        <fullName evidence="7">Anaphase-promoting complex subunit 5 domain-containing protein</fullName>
    </recommendedName>
</protein>
<dbReference type="InterPro" id="IPR026000">
    <property type="entry name" value="Apc5_dom"/>
</dbReference>
<dbReference type="Pfam" id="PF12862">
    <property type="entry name" value="ANAPC5"/>
    <property type="match status" value="2"/>
</dbReference>
<name>Q9V2P7_PYRAB</name>
<evidence type="ECO:0000313" key="9">
    <source>
        <dbReference type="Proteomes" id="UP000000810"/>
    </source>
</evidence>
<dbReference type="SUPFAM" id="SSF48452">
    <property type="entry name" value="TPR-like"/>
    <property type="match status" value="1"/>
</dbReference>
<evidence type="ECO:0000256" key="4">
    <source>
        <dbReference type="ARBA" id="ARBA00022803"/>
    </source>
</evidence>
<dbReference type="PIR" id="H75187">
    <property type="entry name" value="H75187"/>
</dbReference>
<dbReference type="KEGG" id="pab:PAB0017"/>
<keyword evidence="9" id="KW-1185">Reference proteome</keyword>
<dbReference type="Proteomes" id="UP000000810">
    <property type="component" value="Chromosome"/>
</dbReference>
<proteinExistence type="predicted"/>
<feature type="coiled-coil region" evidence="6">
    <location>
        <begin position="137"/>
        <end position="167"/>
    </location>
</feature>
<evidence type="ECO:0000256" key="3">
    <source>
        <dbReference type="ARBA" id="ARBA00022737"/>
    </source>
</evidence>
<dbReference type="PANTHER" id="PTHR46630">
    <property type="entry name" value="TETRATRICOPEPTIDE REPEAT PROTEIN 29"/>
    <property type="match status" value="1"/>
</dbReference>
<dbReference type="PROSITE" id="PS50005">
    <property type="entry name" value="TPR"/>
    <property type="match status" value="1"/>
</dbReference>
<feature type="domain" description="Anaphase-promoting complex subunit 5" evidence="7">
    <location>
        <begin position="165"/>
        <end position="197"/>
    </location>
</feature>
<evidence type="ECO:0000259" key="7">
    <source>
        <dbReference type="Pfam" id="PF12862"/>
    </source>
</evidence>
<evidence type="ECO:0000313" key="8">
    <source>
        <dbReference type="EMBL" id="CAB48951.1"/>
    </source>
</evidence>
<keyword evidence="2" id="KW-0963">Cytoplasm</keyword>
<dbReference type="PANTHER" id="PTHR46630:SF1">
    <property type="entry name" value="TETRATRICOPEPTIDE REPEAT PROTEIN 29"/>
    <property type="match status" value="1"/>
</dbReference>
<dbReference type="GO" id="GO:0005737">
    <property type="term" value="C:cytoplasm"/>
    <property type="evidence" value="ECO:0007669"/>
    <property type="project" value="UniProtKB-SubCell"/>
</dbReference>